<keyword evidence="3" id="KW-1185">Reference proteome</keyword>
<keyword evidence="1" id="KW-0812">Transmembrane</keyword>
<feature type="transmembrane region" description="Helical" evidence="1">
    <location>
        <begin position="79"/>
        <end position="98"/>
    </location>
</feature>
<evidence type="ECO:0000256" key="1">
    <source>
        <dbReference type="SAM" id="Phobius"/>
    </source>
</evidence>
<dbReference type="EMBL" id="JANTEZ010000002">
    <property type="protein sequence ID" value="MCS5713740.1"/>
    <property type="molecule type" value="Genomic_DNA"/>
</dbReference>
<keyword evidence="1" id="KW-0472">Membrane</keyword>
<feature type="transmembrane region" description="Helical" evidence="1">
    <location>
        <begin position="110"/>
        <end position="131"/>
    </location>
</feature>
<protein>
    <recommendedName>
        <fullName evidence="4">Modulator of FtsH protease</fullName>
    </recommendedName>
</protein>
<evidence type="ECO:0000313" key="3">
    <source>
        <dbReference type="Proteomes" id="UP001165580"/>
    </source>
</evidence>
<dbReference type="Proteomes" id="UP001165580">
    <property type="component" value="Unassembled WGS sequence"/>
</dbReference>
<gene>
    <name evidence="2" type="ORF">NVV95_04140</name>
</gene>
<sequence>MTQVDLEGWHDFAVATVGAAGALAGLIIVAVSVNVKQIIAGSALPARAGATIAAVAVILVSGMAMLIPGQGAEALGVEVLVFSMAALAFQADAAVRLLRSQDGPPLSARVSTAVIGIGQLTGGVVGGILLVTGDAGGLFWVAGGFIAIFVVSIVNAWVLMVEILR</sequence>
<organism evidence="2 3">
    <name type="scientific">Herbiconiux gentiana</name>
    <dbReference type="NCBI Taxonomy" id="2970912"/>
    <lineage>
        <taxon>Bacteria</taxon>
        <taxon>Bacillati</taxon>
        <taxon>Actinomycetota</taxon>
        <taxon>Actinomycetes</taxon>
        <taxon>Micrococcales</taxon>
        <taxon>Microbacteriaceae</taxon>
        <taxon>Herbiconiux</taxon>
    </lineage>
</organism>
<evidence type="ECO:0000313" key="2">
    <source>
        <dbReference type="EMBL" id="MCS5713740.1"/>
    </source>
</evidence>
<keyword evidence="1" id="KW-1133">Transmembrane helix</keyword>
<accession>A0ABT2GC05</accession>
<evidence type="ECO:0008006" key="4">
    <source>
        <dbReference type="Google" id="ProtNLM"/>
    </source>
</evidence>
<feature type="transmembrane region" description="Helical" evidence="1">
    <location>
        <begin position="47"/>
        <end position="67"/>
    </location>
</feature>
<reference evidence="2" key="1">
    <citation type="submission" date="2022-08" db="EMBL/GenBank/DDBJ databases">
        <authorList>
            <person name="Deng Y."/>
            <person name="Han X.-F."/>
            <person name="Zhang Y.-Q."/>
        </authorList>
    </citation>
    <scope>NUCLEOTIDE SEQUENCE</scope>
    <source>
        <strain evidence="2">CPCC 205716</strain>
    </source>
</reference>
<comment type="caution">
    <text evidence="2">The sequence shown here is derived from an EMBL/GenBank/DDBJ whole genome shotgun (WGS) entry which is preliminary data.</text>
</comment>
<name>A0ABT2GC05_9MICO</name>
<dbReference type="RefSeq" id="WP_259485286.1">
    <property type="nucleotide sequence ID" value="NZ_JANTEZ010000002.1"/>
</dbReference>
<feature type="transmembrane region" description="Helical" evidence="1">
    <location>
        <begin position="12"/>
        <end position="35"/>
    </location>
</feature>
<feature type="transmembrane region" description="Helical" evidence="1">
    <location>
        <begin position="137"/>
        <end position="160"/>
    </location>
</feature>
<proteinExistence type="predicted"/>